<proteinExistence type="predicted"/>
<reference evidence="1" key="1">
    <citation type="submission" date="2020-01" db="EMBL/GenBank/DDBJ databases">
        <title>Whole-genome analyses of novel actinobacteria.</title>
        <authorList>
            <person name="Sahin N."/>
        </authorList>
    </citation>
    <scope>NUCLEOTIDE SEQUENCE</scope>
    <source>
        <strain evidence="1">YC537</strain>
    </source>
</reference>
<dbReference type="OrthoDB" id="4460129at2"/>
<comment type="caution">
    <text evidence="1">The sequence shown here is derived from an EMBL/GenBank/DDBJ whole genome shotgun (WGS) entry which is preliminary data.</text>
</comment>
<name>A0A964UKP7_9ACTN</name>
<evidence type="ECO:0000313" key="2">
    <source>
        <dbReference type="Proteomes" id="UP000598297"/>
    </source>
</evidence>
<gene>
    <name evidence="1" type="ORF">GUY60_05490</name>
</gene>
<keyword evidence="2" id="KW-1185">Reference proteome</keyword>
<dbReference type="RefSeq" id="WP_161694348.1">
    <property type="nucleotide sequence ID" value="NZ_JAAAHS010000023.1"/>
</dbReference>
<dbReference type="AlphaFoldDB" id="A0A964UKP7"/>
<protein>
    <submittedName>
        <fullName evidence="1">Uncharacterized protein</fullName>
    </submittedName>
</protein>
<sequence length="208" mass="23095">MTGTTARDYTWVDDDDFGMTVAYCATLARGLTPEQLLDRVGAQEVTRGTGLDAVVWGEQLEAAEQLPFAVTAIGDWSLMYEHNGFVGVTDSVLARLSRDTVVVSHFKNVNAVDKFCWWENGAERLRFQPLFPSERNGPDAESMAATMRDVGFDLTDFSELDDDREDFGPVTLGAFALAERITGVRVTPEIITGAEFVGGRRPKKRRRH</sequence>
<evidence type="ECO:0000313" key="1">
    <source>
        <dbReference type="EMBL" id="NBE50884.1"/>
    </source>
</evidence>
<dbReference type="EMBL" id="JAAAHS010000023">
    <property type="protein sequence ID" value="NBE50884.1"/>
    <property type="molecule type" value="Genomic_DNA"/>
</dbReference>
<dbReference type="Proteomes" id="UP000598297">
    <property type="component" value="Unassembled WGS sequence"/>
</dbReference>
<dbReference type="Pfam" id="PF20062">
    <property type="entry name" value="DUF6461"/>
    <property type="match status" value="1"/>
</dbReference>
<organism evidence="1 2">
    <name type="scientific">Streptomyces boluensis</name>
    <dbReference type="NCBI Taxonomy" id="1775135"/>
    <lineage>
        <taxon>Bacteria</taxon>
        <taxon>Bacillati</taxon>
        <taxon>Actinomycetota</taxon>
        <taxon>Actinomycetes</taxon>
        <taxon>Kitasatosporales</taxon>
        <taxon>Streptomycetaceae</taxon>
        <taxon>Streptomyces</taxon>
    </lineage>
</organism>
<dbReference type="InterPro" id="IPR045592">
    <property type="entry name" value="DUF6461"/>
</dbReference>
<accession>A0A964UKP7</accession>